<reference evidence="3" key="1">
    <citation type="journal article" date="2019" name="Int. J. Syst. Evol. Microbiol.">
        <title>The Global Catalogue of Microorganisms (GCM) 10K type strain sequencing project: providing services to taxonomists for standard genome sequencing and annotation.</title>
        <authorList>
            <consortium name="The Broad Institute Genomics Platform"/>
            <consortium name="The Broad Institute Genome Sequencing Center for Infectious Disease"/>
            <person name="Wu L."/>
            <person name="Ma J."/>
        </authorList>
    </citation>
    <scope>NUCLEOTIDE SEQUENCE [LARGE SCALE GENOMIC DNA]</scope>
    <source>
        <strain evidence="3">NBRC 108725</strain>
    </source>
</reference>
<name>A0ABN6XM69_9MICO</name>
<evidence type="ECO:0000313" key="2">
    <source>
        <dbReference type="EMBL" id="BDZ46062.1"/>
    </source>
</evidence>
<evidence type="ECO:0000313" key="3">
    <source>
        <dbReference type="Proteomes" id="UP001321498"/>
    </source>
</evidence>
<gene>
    <name evidence="2" type="ORF">GCM10025866_19710</name>
</gene>
<protein>
    <submittedName>
        <fullName evidence="2">Uncharacterized protein</fullName>
    </submittedName>
</protein>
<dbReference type="Proteomes" id="UP001321498">
    <property type="component" value="Chromosome"/>
</dbReference>
<sequence>MTVTQGASAPPELSAAPDKGLWHYLSRGIGWGLLSVVLLLGIVVVGVPAVTGSTP</sequence>
<keyword evidence="1" id="KW-0812">Transmembrane</keyword>
<keyword evidence="3" id="KW-1185">Reference proteome</keyword>
<feature type="transmembrane region" description="Helical" evidence="1">
    <location>
        <begin position="29"/>
        <end position="50"/>
    </location>
</feature>
<evidence type="ECO:0000256" key="1">
    <source>
        <dbReference type="SAM" id="Phobius"/>
    </source>
</evidence>
<organism evidence="2 3">
    <name type="scientific">Naasia aerilata</name>
    <dbReference type="NCBI Taxonomy" id="1162966"/>
    <lineage>
        <taxon>Bacteria</taxon>
        <taxon>Bacillati</taxon>
        <taxon>Actinomycetota</taxon>
        <taxon>Actinomycetes</taxon>
        <taxon>Micrococcales</taxon>
        <taxon>Microbacteriaceae</taxon>
        <taxon>Naasia</taxon>
    </lineage>
</organism>
<dbReference type="EMBL" id="AP027731">
    <property type="protein sequence ID" value="BDZ46062.1"/>
    <property type="molecule type" value="Genomic_DNA"/>
</dbReference>
<accession>A0ABN6XM69</accession>
<dbReference type="RefSeq" id="WP_286276164.1">
    <property type="nucleotide sequence ID" value="NZ_AP027731.1"/>
</dbReference>
<keyword evidence="1" id="KW-0472">Membrane</keyword>
<proteinExistence type="predicted"/>
<keyword evidence="1" id="KW-1133">Transmembrane helix</keyword>